<dbReference type="KEGG" id="nkr:NKOR_01780"/>
<keyword evidence="2" id="KW-1185">Reference proteome</keyword>
<reference evidence="1 2" key="1">
    <citation type="journal article" date="2012" name="J. Bacteriol.">
        <title>Draft Genome Sequence of an Ammonia-Oxidizing Archaeon, "Candidatus Nitrosopumilus koreensis" AR1, from Marine Sediment.</title>
        <authorList>
            <person name="Park S.J."/>
            <person name="Kim J.G."/>
            <person name="Jung M.Y."/>
            <person name="Kim S.J."/>
            <person name="Cha I.T."/>
            <person name="Kwon K."/>
            <person name="Lee J.H."/>
            <person name="Rhee S.K."/>
        </authorList>
    </citation>
    <scope>NUCLEOTIDE SEQUENCE [LARGE SCALE GENOMIC DNA]</scope>
    <source>
        <strain evidence="1 2">AR1</strain>
    </source>
</reference>
<dbReference type="HOGENOM" id="CLU_2893036_0_0_2"/>
<evidence type="ECO:0000313" key="2">
    <source>
        <dbReference type="Proteomes" id="UP000006101"/>
    </source>
</evidence>
<proteinExistence type="predicted"/>
<organism evidence="1 2">
    <name type="scientific">Candidatus Nitrosopumilus koreensis AR1</name>
    <dbReference type="NCBI Taxonomy" id="1229908"/>
    <lineage>
        <taxon>Archaea</taxon>
        <taxon>Nitrososphaerota</taxon>
        <taxon>Nitrososphaeria</taxon>
        <taxon>Nitrosopumilales</taxon>
        <taxon>Nitrosopumilaceae</taxon>
        <taxon>Nitrosopumilus</taxon>
    </lineage>
</organism>
<sequence>MIPGGMLIIQKLKTMSDDVCKISYGNTSLYKYSSKNVIESIGKLNMKNIEPKTAPAILLECF</sequence>
<name>K0B583_9ARCH</name>
<dbReference type="EMBL" id="CP003842">
    <property type="protein sequence ID" value="AFS80262.1"/>
    <property type="molecule type" value="Genomic_DNA"/>
</dbReference>
<evidence type="ECO:0000313" key="1">
    <source>
        <dbReference type="EMBL" id="AFS80262.1"/>
    </source>
</evidence>
<gene>
    <name evidence="1" type="ORF">NKOR_01780</name>
</gene>
<protein>
    <submittedName>
        <fullName evidence="1">Uncharacterized protein</fullName>
    </submittedName>
</protein>
<accession>K0B583</accession>
<dbReference type="AlphaFoldDB" id="K0B583"/>
<dbReference type="Proteomes" id="UP000006101">
    <property type="component" value="Chromosome"/>
</dbReference>